<dbReference type="Proteomes" id="UP000765509">
    <property type="component" value="Unassembled WGS sequence"/>
</dbReference>
<keyword evidence="2" id="KW-1185">Reference proteome</keyword>
<protein>
    <submittedName>
        <fullName evidence="1">Uncharacterized protein</fullName>
    </submittedName>
</protein>
<name>A0A9Q3BBP4_9BASI</name>
<gene>
    <name evidence="1" type="ORF">O181_002301</name>
</gene>
<dbReference type="AlphaFoldDB" id="A0A9Q3BBP4"/>
<accession>A0A9Q3BBP4</accession>
<organism evidence="1 2">
    <name type="scientific">Austropuccinia psidii MF-1</name>
    <dbReference type="NCBI Taxonomy" id="1389203"/>
    <lineage>
        <taxon>Eukaryota</taxon>
        <taxon>Fungi</taxon>
        <taxon>Dikarya</taxon>
        <taxon>Basidiomycota</taxon>
        <taxon>Pucciniomycotina</taxon>
        <taxon>Pucciniomycetes</taxon>
        <taxon>Pucciniales</taxon>
        <taxon>Sphaerophragmiaceae</taxon>
        <taxon>Austropuccinia</taxon>
    </lineage>
</organism>
<reference evidence="1" key="1">
    <citation type="submission" date="2021-03" db="EMBL/GenBank/DDBJ databases">
        <title>Draft genome sequence of rust myrtle Austropuccinia psidii MF-1, a brazilian biotype.</title>
        <authorList>
            <person name="Quecine M.C."/>
            <person name="Pachon D.M.R."/>
            <person name="Bonatelli M.L."/>
            <person name="Correr F.H."/>
            <person name="Franceschini L.M."/>
            <person name="Leite T.F."/>
            <person name="Margarido G.R.A."/>
            <person name="Almeida C.A."/>
            <person name="Ferrarezi J.A."/>
            <person name="Labate C.A."/>
        </authorList>
    </citation>
    <scope>NUCLEOTIDE SEQUENCE</scope>
    <source>
        <strain evidence="1">MF-1</strain>
    </source>
</reference>
<evidence type="ECO:0000313" key="1">
    <source>
        <dbReference type="EMBL" id="MBW0462586.1"/>
    </source>
</evidence>
<evidence type="ECO:0000313" key="2">
    <source>
        <dbReference type="Proteomes" id="UP000765509"/>
    </source>
</evidence>
<comment type="caution">
    <text evidence="1">The sequence shown here is derived from an EMBL/GenBank/DDBJ whole genome shotgun (WGS) entry which is preliminary data.</text>
</comment>
<dbReference type="EMBL" id="AVOT02000381">
    <property type="protein sequence ID" value="MBW0462586.1"/>
    <property type="molecule type" value="Genomic_DNA"/>
</dbReference>
<sequence length="351" mass="41043">MKELLQNSFHPGKELDELGNEFITLIFRTFGQIIRRIPVSITEETFDNNFLEYIGRHFAQLTKQAFSECGGLKSIAAIPISDLVFQSSDFVKNNFSRHHELQELFERLKPGQKQLVFKGFLQEVFENDPTEVLKNDELFKNFFETTPHQEIATEATLMEKMAVHLTHDEISDMDDYKEQELKYLLVYHVLRYELELFPKVVFGEKNTPKLVQYLDFIKTTLRLYMSTQFMMETLAILMKFSPEQVQPHKIQEIANRLMKHGLFPTKLSDVPMLHQRMEENMFIIASLSLQIQKKYTNLMPCIAQIPSLARIYDTAISGRRYVANTHRAHSKSLPARLVQIWWSFHSGSKAE</sequence>
<proteinExistence type="predicted"/>